<dbReference type="InterPro" id="IPR036770">
    <property type="entry name" value="Ankyrin_rpt-contain_sf"/>
</dbReference>
<evidence type="ECO:0000256" key="4">
    <source>
        <dbReference type="SAM" id="MobiDB-lite"/>
    </source>
</evidence>
<dbReference type="Gene3D" id="1.25.40.20">
    <property type="entry name" value="Ankyrin repeat-containing domain"/>
    <property type="match status" value="1"/>
</dbReference>
<accession>A0A1Q9CQM6</accession>
<organism evidence="5 6">
    <name type="scientific">Symbiodinium microadriaticum</name>
    <name type="common">Dinoflagellate</name>
    <name type="synonym">Zooxanthella microadriatica</name>
    <dbReference type="NCBI Taxonomy" id="2951"/>
    <lineage>
        <taxon>Eukaryota</taxon>
        <taxon>Sar</taxon>
        <taxon>Alveolata</taxon>
        <taxon>Dinophyceae</taxon>
        <taxon>Suessiales</taxon>
        <taxon>Symbiodiniaceae</taxon>
        <taxon>Symbiodinium</taxon>
    </lineage>
</organism>
<dbReference type="PANTHER" id="PTHR24198">
    <property type="entry name" value="ANKYRIN REPEAT AND PROTEIN KINASE DOMAIN-CONTAINING PROTEIN"/>
    <property type="match status" value="1"/>
</dbReference>
<gene>
    <name evidence="5" type="primary">ANK2</name>
    <name evidence="5" type="ORF">AK812_SmicGene33853</name>
</gene>
<evidence type="ECO:0000256" key="2">
    <source>
        <dbReference type="ARBA" id="ARBA00023043"/>
    </source>
</evidence>
<proteinExistence type="predicted"/>
<feature type="repeat" description="ANK" evidence="3">
    <location>
        <begin position="200"/>
        <end position="239"/>
    </location>
</feature>
<dbReference type="InterPro" id="IPR002110">
    <property type="entry name" value="Ankyrin_rpt"/>
</dbReference>
<evidence type="ECO:0000313" key="6">
    <source>
        <dbReference type="Proteomes" id="UP000186817"/>
    </source>
</evidence>
<dbReference type="Proteomes" id="UP000186817">
    <property type="component" value="Unassembled WGS sequence"/>
</dbReference>
<feature type="region of interest" description="Disordered" evidence="4">
    <location>
        <begin position="406"/>
        <end position="434"/>
    </location>
</feature>
<feature type="repeat" description="ANK" evidence="3">
    <location>
        <begin position="167"/>
        <end position="199"/>
    </location>
</feature>
<reference evidence="5 6" key="1">
    <citation type="submission" date="2016-02" db="EMBL/GenBank/DDBJ databases">
        <title>Genome analysis of coral dinoflagellate symbionts highlights evolutionary adaptations to a symbiotic lifestyle.</title>
        <authorList>
            <person name="Aranda M."/>
            <person name="Li Y."/>
            <person name="Liew Y.J."/>
            <person name="Baumgarten S."/>
            <person name="Simakov O."/>
            <person name="Wilson M."/>
            <person name="Piel J."/>
            <person name="Ashoor H."/>
            <person name="Bougouffa S."/>
            <person name="Bajic V.B."/>
            <person name="Ryu T."/>
            <person name="Ravasi T."/>
            <person name="Bayer T."/>
            <person name="Micklem G."/>
            <person name="Kim H."/>
            <person name="Bhak J."/>
            <person name="Lajeunesse T.C."/>
            <person name="Voolstra C.R."/>
        </authorList>
    </citation>
    <scope>NUCLEOTIDE SEQUENCE [LARGE SCALE GENOMIC DNA]</scope>
    <source>
        <strain evidence="5 6">CCMP2467</strain>
    </source>
</reference>
<sequence length="434" mass="46963">MRKCFDALASPTKVQRLSSSSAAAAAVDFEVHEFILQTPEPKGKAVGATPPPAPCAAQKVRQLQCEVQAGLRKKSVPLVQLALSQRSMLGCPFRCDHSLHEAVHGQYVDALEFLLAAGIKENLNSTCCGLTPLARAVRSITRKDDGPYMMASTLLRYKARPDVVARCGSTPLHDAVERVAPAAVNLLLAHRADPNAATCSGKTALHLACSRTILASEQDARTLVETLLRAGADPTRQDEKGFRPSDHLAGPGFGCRPPGLQALCLGSRIQKFLGQPPPALQWRLSCYGRRALTPSSASFLRCCSRPWCDIFDFTMRSASHVLYTAEREAMSFQDENGDGAVSLPSPVTKTKYDGVLEFSSGVIDVFEEEFHPIEVMEMPSRGWHEEDLTRYFQGFEFGKVCVQGAAHHRQGSPPSAGAGAKKTVQSGRRFASGA</sequence>
<dbReference type="PANTHER" id="PTHR24198:SF165">
    <property type="entry name" value="ANKYRIN REPEAT-CONTAINING PROTEIN-RELATED"/>
    <property type="match status" value="1"/>
</dbReference>
<dbReference type="PROSITE" id="PS50297">
    <property type="entry name" value="ANK_REP_REGION"/>
    <property type="match status" value="1"/>
</dbReference>
<keyword evidence="1" id="KW-0677">Repeat</keyword>
<comment type="caution">
    <text evidence="5">The sequence shown here is derived from an EMBL/GenBank/DDBJ whole genome shotgun (WGS) entry which is preliminary data.</text>
</comment>
<dbReference type="EMBL" id="LSRX01000990">
    <property type="protein sequence ID" value="OLP85187.1"/>
    <property type="molecule type" value="Genomic_DNA"/>
</dbReference>
<dbReference type="OrthoDB" id="539213at2759"/>
<protein>
    <submittedName>
        <fullName evidence="5">Ankyrin-2</fullName>
    </submittedName>
</protein>
<name>A0A1Q9CQM6_SYMMI</name>
<dbReference type="Pfam" id="PF12796">
    <property type="entry name" value="Ank_2"/>
    <property type="match status" value="1"/>
</dbReference>
<evidence type="ECO:0000313" key="5">
    <source>
        <dbReference type="EMBL" id="OLP85187.1"/>
    </source>
</evidence>
<dbReference type="SUPFAM" id="SSF48403">
    <property type="entry name" value="Ankyrin repeat"/>
    <property type="match status" value="1"/>
</dbReference>
<dbReference type="SMART" id="SM00248">
    <property type="entry name" value="ANK"/>
    <property type="match status" value="4"/>
</dbReference>
<evidence type="ECO:0000256" key="1">
    <source>
        <dbReference type="ARBA" id="ARBA00022737"/>
    </source>
</evidence>
<keyword evidence="2 3" id="KW-0040">ANK repeat</keyword>
<keyword evidence="6" id="KW-1185">Reference proteome</keyword>
<evidence type="ECO:0000256" key="3">
    <source>
        <dbReference type="PROSITE-ProRule" id="PRU00023"/>
    </source>
</evidence>
<dbReference type="AlphaFoldDB" id="A0A1Q9CQM6"/>
<dbReference type="PROSITE" id="PS50088">
    <property type="entry name" value="ANK_REPEAT"/>
    <property type="match status" value="2"/>
</dbReference>